<feature type="compositionally biased region" description="Acidic residues" evidence="1">
    <location>
        <begin position="271"/>
        <end position="282"/>
    </location>
</feature>
<feature type="region of interest" description="Disordered" evidence="1">
    <location>
        <begin position="261"/>
        <end position="307"/>
    </location>
</feature>
<reference evidence="3" key="1">
    <citation type="journal article" date="2014" name="Proc. Natl. Acad. Sci. U.S.A.">
        <title>Extensive sampling of basidiomycete genomes demonstrates inadequacy of the white-rot/brown-rot paradigm for wood decay fungi.</title>
        <authorList>
            <person name="Riley R."/>
            <person name="Salamov A.A."/>
            <person name="Brown D.W."/>
            <person name="Nagy L.G."/>
            <person name="Floudas D."/>
            <person name="Held B.W."/>
            <person name="Levasseur A."/>
            <person name="Lombard V."/>
            <person name="Morin E."/>
            <person name="Otillar R."/>
            <person name="Lindquist E.A."/>
            <person name="Sun H."/>
            <person name="LaButti K.M."/>
            <person name="Schmutz J."/>
            <person name="Jabbour D."/>
            <person name="Luo H."/>
            <person name="Baker S.E."/>
            <person name="Pisabarro A.G."/>
            <person name="Walton J.D."/>
            <person name="Blanchette R.A."/>
            <person name="Henrissat B."/>
            <person name="Martin F."/>
            <person name="Cullen D."/>
            <person name="Hibbett D.S."/>
            <person name="Grigoriev I.V."/>
        </authorList>
    </citation>
    <scope>NUCLEOTIDE SEQUENCE [LARGE SCALE GENOMIC DNA]</scope>
    <source>
        <strain evidence="3">CBS 339.88</strain>
    </source>
</reference>
<accession>A0A067S8L8</accession>
<organism evidence="2 3">
    <name type="scientific">Galerina marginata (strain CBS 339.88)</name>
    <dbReference type="NCBI Taxonomy" id="685588"/>
    <lineage>
        <taxon>Eukaryota</taxon>
        <taxon>Fungi</taxon>
        <taxon>Dikarya</taxon>
        <taxon>Basidiomycota</taxon>
        <taxon>Agaricomycotina</taxon>
        <taxon>Agaricomycetes</taxon>
        <taxon>Agaricomycetidae</taxon>
        <taxon>Agaricales</taxon>
        <taxon>Agaricineae</taxon>
        <taxon>Strophariaceae</taxon>
        <taxon>Galerina</taxon>
    </lineage>
</organism>
<dbReference type="HOGENOM" id="CLU_906279_0_0_1"/>
<dbReference type="AlphaFoldDB" id="A0A067S8L8"/>
<keyword evidence="3" id="KW-1185">Reference proteome</keyword>
<name>A0A067S8L8_GALM3</name>
<protein>
    <submittedName>
        <fullName evidence="2">Uncharacterized protein</fullName>
    </submittedName>
</protein>
<sequence length="307" mass="34143">MRLTTRIRRQLAQEIQHTKIWKTQRRRDMVTRTAKTGKTHRHRPSRPLLLVPGLSPPLPTTMMYQCVPDNNNFLQVLGVCTPSSHKDRSQWAALVPAHADVGSEEADNVGTDEVGELGEGVGQAEAVNAGAEIEAEQRHSPDLELELAHPEELTPLPAPTQVLTGYIIGVDEGGVAQSKNRINLLASLSLPTSIVRREELHLQTDQYADTQGLQTALHALQDVVDREVEVCMFGVGARREAGFEDGEYNVAVELEKSWNGNGKRRRRLAEDESQEEGGIDDLGEPRRSGEFSVEDPPRSRFKRARIE</sequence>
<evidence type="ECO:0000256" key="1">
    <source>
        <dbReference type="SAM" id="MobiDB-lite"/>
    </source>
</evidence>
<evidence type="ECO:0000313" key="2">
    <source>
        <dbReference type="EMBL" id="KDR67215.1"/>
    </source>
</evidence>
<proteinExistence type="predicted"/>
<dbReference type="EMBL" id="KL142417">
    <property type="protein sequence ID" value="KDR67215.1"/>
    <property type="molecule type" value="Genomic_DNA"/>
</dbReference>
<gene>
    <name evidence="2" type="ORF">GALMADRAFT_1358836</name>
</gene>
<evidence type="ECO:0000313" key="3">
    <source>
        <dbReference type="Proteomes" id="UP000027222"/>
    </source>
</evidence>
<dbReference type="Proteomes" id="UP000027222">
    <property type="component" value="Unassembled WGS sequence"/>
</dbReference>